<evidence type="ECO:0000256" key="1">
    <source>
        <dbReference type="ARBA" id="ARBA00004184"/>
    </source>
</evidence>
<keyword evidence="10" id="KW-1185">Reference proteome</keyword>
<dbReference type="PROSITE" id="PS50913">
    <property type="entry name" value="GRIP"/>
    <property type="match status" value="1"/>
</dbReference>
<evidence type="ECO:0000313" key="9">
    <source>
        <dbReference type="EMBL" id="VUZ44717.1"/>
    </source>
</evidence>
<dbReference type="AlphaFoldDB" id="A0A564YBP5"/>
<dbReference type="PANTHER" id="PTHR23157">
    <property type="entry name" value="GRIP AND COILED-COIL DOMAIN-CONTAINING PROTEIN 1"/>
    <property type="match status" value="1"/>
</dbReference>
<dbReference type="Pfam" id="PF16704">
    <property type="entry name" value="Rab_bind"/>
    <property type="match status" value="1"/>
</dbReference>
<feature type="coiled-coil region" evidence="6">
    <location>
        <begin position="200"/>
        <end position="234"/>
    </location>
</feature>
<comment type="subcellular location">
    <subcellularLocation>
        <location evidence="2">Cytoplasm</location>
    </subcellularLocation>
    <subcellularLocation>
        <location evidence="1">Endomembrane system</location>
        <topology evidence="1">Peripheral membrane protein</topology>
    </subcellularLocation>
</comment>
<keyword evidence="5" id="KW-0472">Membrane</keyword>
<evidence type="ECO:0000256" key="5">
    <source>
        <dbReference type="ARBA" id="ARBA00023136"/>
    </source>
</evidence>
<sequence>MAEDSSNLVNRIGSILSKVQKSSYKITLDDSVLTDPKLKSTLSVLPHLQKDVCDIKSSVRHCFASLQTQLNNIQRLHTKLVLALNTLSPPSPYSKNTETPRNSTALESLLTDVWQLKDCLSGMKDLVLEQSSRYHRNVKEINSQHDKLLQNLKDEIVNMRAVTFDIRKEAVHLSKEFNQEFSGLSNLVQNLNALPVRSSIDMHEQRFKDYDRLVRDKEAEIDQLRETCDRFSDECDRFGALREALRLMIIQKTPSVNLTGLNSEDAGLLNDLAVRFNHNQAARLELVEQTQAIFNLQNELEAKCSALDTAVSRATEAETIAAETQAEVVSLQDKLTCAKQLLMRVRKDASEAEKKAGRVNEIEKELEGVKEELEAAKRNVAEAIQDKMALERDLVEVKEEKERLQARVSALQKQFESYKMKALLALRNGDSKVEENPNLSSRGIKADLASLSWRYECSSLAQSEATRLKDTVKELEASLAHTTSRLNSVTVELEAANCALVEEKEKCSRLSQSLQTERNQWLQEREKLGAKWQNEIANRVAELEAALEQERSKHTQALSEQAEEFNVAYGAKIANLELQLETAEAKIEAQRMELLEHSKVTTLSTQSPLNNVKTESPSQEQHLCVRCGRSLSNVSSDSLRMQLRTRTLEEALLGADDDEETESPAIQEAKKEISELKETISGLKSQVANERHQLEYTKSLLVDSEATVERLSAQANILKSEIRRHERNAERERHLGDDPLPPSSPVNTQSDHPVSEGVTRTEYLKNVLLSFLCGASTAGINASSSAGVSGSSLERLALVPVLATLLALAPNERDALQKVAQTGMLLHSDCISSEASSDAGGGWGGYIGLPSWLGGS</sequence>
<dbReference type="EMBL" id="CABIJS010000144">
    <property type="protein sequence ID" value="VUZ44717.1"/>
    <property type="molecule type" value="Genomic_DNA"/>
</dbReference>
<dbReference type="InterPro" id="IPR000237">
    <property type="entry name" value="GRIP_dom"/>
</dbReference>
<evidence type="ECO:0000313" key="10">
    <source>
        <dbReference type="Proteomes" id="UP000321570"/>
    </source>
</evidence>
<reference evidence="9 10" key="1">
    <citation type="submission" date="2019-07" db="EMBL/GenBank/DDBJ databases">
        <authorList>
            <person name="Jastrzebski P J."/>
            <person name="Paukszto L."/>
            <person name="Jastrzebski P J."/>
        </authorList>
    </citation>
    <scope>NUCLEOTIDE SEQUENCE [LARGE SCALE GENOMIC DNA]</scope>
    <source>
        <strain evidence="9 10">WMS-il1</strain>
    </source>
</reference>
<evidence type="ECO:0000256" key="2">
    <source>
        <dbReference type="ARBA" id="ARBA00004496"/>
    </source>
</evidence>
<feature type="compositionally biased region" description="Basic and acidic residues" evidence="7">
    <location>
        <begin position="722"/>
        <end position="737"/>
    </location>
</feature>
<proteinExistence type="predicted"/>
<feature type="domain" description="GRIP" evidence="8">
    <location>
        <begin position="754"/>
        <end position="819"/>
    </location>
</feature>
<evidence type="ECO:0000256" key="3">
    <source>
        <dbReference type="ARBA" id="ARBA00022490"/>
    </source>
</evidence>
<feature type="coiled-coil region" evidence="6">
    <location>
        <begin position="465"/>
        <end position="600"/>
    </location>
</feature>
<feature type="coiled-coil region" evidence="6">
    <location>
        <begin position="279"/>
        <end position="421"/>
    </location>
</feature>
<gene>
    <name evidence="9" type="ORF">WMSIL1_LOCUS4808</name>
</gene>
<dbReference type="GO" id="GO:0005794">
    <property type="term" value="C:Golgi apparatus"/>
    <property type="evidence" value="ECO:0007669"/>
    <property type="project" value="TreeGrafter"/>
</dbReference>
<feature type="region of interest" description="Disordered" evidence="7">
    <location>
        <begin position="722"/>
        <end position="756"/>
    </location>
</feature>
<protein>
    <recommendedName>
        <fullName evidence="8">GRIP domain-containing protein</fullName>
    </recommendedName>
</protein>
<keyword evidence="4 6" id="KW-0175">Coiled coil</keyword>
<dbReference type="Proteomes" id="UP000321570">
    <property type="component" value="Unassembled WGS sequence"/>
</dbReference>
<evidence type="ECO:0000256" key="4">
    <source>
        <dbReference type="ARBA" id="ARBA00023054"/>
    </source>
</evidence>
<evidence type="ECO:0000259" key="8">
    <source>
        <dbReference type="PROSITE" id="PS50913"/>
    </source>
</evidence>
<organism evidence="9 10">
    <name type="scientific">Hymenolepis diminuta</name>
    <name type="common">Rat tapeworm</name>
    <dbReference type="NCBI Taxonomy" id="6216"/>
    <lineage>
        <taxon>Eukaryota</taxon>
        <taxon>Metazoa</taxon>
        <taxon>Spiralia</taxon>
        <taxon>Lophotrochozoa</taxon>
        <taxon>Platyhelminthes</taxon>
        <taxon>Cestoda</taxon>
        <taxon>Eucestoda</taxon>
        <taxon>Cyclophyllidea</taxon>
        <taxon>Hymenolepididae</taxon>
        <taxon>Hymenolepis</taxon>
    </lineage>
</organism>
<evidence type="ECO:0000256" key="6">
    <source>
        <dbReference type="SAM" id="Coils"/>
    </source>
</evidence>
<name>A0A564YBP5_HYMDI</name>
<dbReference type="InterPro" id="IPR032023">
    <property type="entry name" value="GCC2_Rab_bind"/>
</dbReference>
<keyword evidence="3" id="KW-0963">Cytoplasm</keyword>
<dbReference type="InterPro" id="IPR051952">
    <property type="entry name" value="Golgi-autophagy_related"/>
</dbReference>
<accession>A0A564YBP5</accession>
<evidence type="ECO:0000256" key="7">
    <source>
        <dbReference type="SAM" id="MobiDB-lite"/>
    </source>
</evidence>
<dbReference type="PANTHER" id="PTHR23157:SF25">
    <property type="entry name" value="GRIP AND COILED-COIL DOMAIN-CONTAINING PROTEIN 1"/>
    <property type="match status" value="1"/>
</dbReference>